<protein>
    <submittedName>
        <fullName evidence="2">Uncharacterized protein</fullName>
    </submittedName>
</protein>
<keyword evidence="1" id="KW-0472">Membrane</keyword>
<dbReference type="AlphaFoldDB" id="A0A939B9L3"/>
<evidence type="ECO:0000313" key="3">
    <source>
        <dbReference type="Proteomes" id="UP000713880"/>
    </source>
</evidence>
<gene>
    <name evidence="2" type="ORF">H6A13_01840</name>
</gene>
<evidence type="ECO:0000256" key="1">
    <source>
        <dbReference type="SAM" id="Phobius"/>
    </source>
</evidence>
<organism evidence="2 3">
    <name type="scientific">Mordavella massiliensis</name>
    <dbReference type="NCBI Taxonomy" id="1871024"/>
    <lineage>
        <taxon>Bacteria</taxon>
        <taxon>Bacillati</taxon>
        <taxon>Bacillota</taxon>
        <taxon>Clostridia</taxon>
        <taxon>Eubacteriales</taxon>
        <taxon>Clostridiaceae</taxon>
        <taxon>Mordavella</taxon>
    </lineage>
</organism>
<accession>A0A939B9L3</accession>
<keyword evidence="3" id="KW-1185">Reference proteome</keyword>
<feature type="transmembrane region" description="Helical" evidence="1">
    <location>
        <begin position="37"/>
        <end position="62"/>
    </location>
</feature>
<proteinExistence type="predicted"/>
<keyword evidence="1" id="KW-1133">Transmembrane helix</keyword>
<name>A0A939B9L3_9CLOT</name>
<reference evidence="2" key="1">
    <citation type="submission" date="2020-08" db="EMBL/GenBank/DDBJ databases">
        <authorList>
            <person name="Cejkova D."/>
            <person name="Kubasova T."/>
            <person name="Jahodarova E."/>
            <person name="Rychlik I."/>
        </authorList>
    </citation>
    <scope>NUCLEOTIDE SEQUENCE</scope>
    <source>
        <strain evidence="2">An420c</strain>
    </source>
</reference>
<sequence>MKKGKRILALAGAVVLILMYLCTLVFALIDHPAAKDLLMVSIACTILIPVLLYGYLLVYRLLSHDRENDEER</sequence>
<dbReference type="Proteomes" id="UP000713880">
    <property type="component" value="Unassembled WGS sequence"/>
</dbReference>
<reference evidence="2" key="2">
    <citation type="journal article" date="2021" name="Sci. Rep.">
        <title>The distribution of antibiotic resistance genes in chicken gut microbiota commensals.</title>
        <authorList>
            <person name="Juricova H."/>
            <person name="Matiasovicova J."/>
            <person name="Kubasova T."/>
            <person name="Cejkova D."/>
            <person name="Rychlik I."/>
        </authorList>
    </citation>
    <scope>NUCLEOTIDE SEQUENCE</scope>
    <source>
        <strain evidence="2">An420c</strain>
    </source>
</reference>
<keyword evidence="1" id="KW-0812">Transmembrane</keyword>
<comment type="caution">
    <text evidence="2">The sequence shown here is derived from an EMBL/GenBank/DDBJ whole genome shotgun (WGS) entry which is preliminary data.</text>
</comment>
<dbReference type="RefSeq" id="WP_204907918.1">
    <property type="nucleotide sequence ID" value="NZ_JACJLV010000004.1"/>
</dbReference>
<evidence type="ECO:0000313" key="2">
    <source>
        <dbReference type="EMBL" id="MBM6825848.1"/>
    </source>
</evidence>
<dbReference type="EMBL" id="JACJLV010000004">
    <property type="protein sequence ID" value="MBM6825848.1"/>
    <property type="molecule type" value="Genomic_DNA"/>
</dbReference>